<dbReference type="InterPro" id="IPR036779">
    <property type="entry name" value="LysM_dom_sf"/>
</dbReference>
<evidence type="ECO:0000313" key="14">
    <source>
        <dbReference type="EMBL" id="OJJ36264.1"/>
    </source>
</evidence>
<accession>A0A1L9RMX6</accession>
<comment type="catalytic activity">
    <reaction evidence="1">
        <text>Random endo-hydrolysis of N-acetyl-beta-D-glucosaminide (1-&gt;4)-beta-linkages in chitin and chitodextrins.</text>
        <dbReference type="EC" id="3.2.1.14"/>
    </reaction>
</comment>
<dbReference type="CDD" id="cd00035">
    <property type="entry name" value="ChtBD1"/>
    <property type="match status" value="1"/>
</dbReference>
<dbReference type="InterPro" id="IPR011583">
    <property type="entry name" value="Chitinase_II/V-like_cat"/>
</dbReference>
<dbReference type="GO" id="GO:0000272">
    <property type="term" value="P:polysaccharide catabolic process"/>
    <property type="evidence" value="ECO:0007669"/>
    <property type="project" value="UniProtKB-KW"/>
</dbReference>
<dbReference type="CDD" id="cd00118">
    <property type="entry name" value="LysM"/>
    <property type="match status" value="1"/>
</dbReference>
<feature type="domain" description="GH18" evidence="13">
    <location>
        <begin position="310"/>
        <end position="689"/>
    </location>
</feature>
<gene>
    <name evidence="14" type="ORF">ASPWEDRAFT_741488</name>
</gene>
<evidence type="ECO:0000256" key="2">
    <source>
        <dbReference type="ARBA" id="ARBA00008682"/>
    </source>
</evidence>
<dbReference type="EMBL" id="KV878212">
    <property type="protein sequence ID" value="OJJ36264.1"/>
    <property type="molecule type" value="Genomic_DNA"/>
</dbReference>
<evidence type="ECO:0000256" key="1">
    <source>
        <dbReference type="ARBA" id="ARBA00000822"/>
    </source>
</evidence>
<dbReference type="STRING" id="1073089.A0A1L9RMX6"/>
<organism evidence="14 15">
    <name type="scientific">Aspergillus wentii DTO 134E9</name>
    <dbReference type="NCBI Taxonomy" id="1073089"/>
    <lineage>
        <taxon>Eukaryota</taxon>
        <taxon>Fungi</taxon>
        <taxon>Dikarya</taxon>
        <taxon>Ascomycota</taxon>
        <taxon>Pezizomycotina</taxon>
        <taxon>Eurotiomycetes</taxon>
        <taxon>Eurotiomycetidae</taxon>
        <taxon>Eurotiales</taxon>
        <taxon>Aspergillaceae</taxon>
        <taxon>Aspergillus</taxon>
        <taxon>Aspergillus subgen. Cremei</taxon>
    </lineage>
</organism>
<dbReference type="InterPro" id="IPR001223">
    <property type="entry name" value="Glyco_hydro18_cat"/>
</dbReference>
<dbReference type="EC" id="3.2.1.14" evidence="3"/>
<evidence type="ECO:0000256" key="7">
    <source>
        <dbReference type="ARBA" id="ARBA00023026"/>
    </source>
</evidence>
<dbReference type="InterPro" id="IPR029070">
    <property type="entry name" value="Chitinase_insertion_sf"/>
</dbReference>
<keyword evidence="8" id="KW-0119">Carbohydrate metabolism</keyword>
<dbReference type="SUPFAM" id="SSF51445">
    <property type="entry name" value="(Trans)glycosidases"/>
    <property type="match status" value="1"/>
</dbReference>
<dbReference type="RefSeq" id="XP_040689940.1">
    <property type="nucleotide sequence ID" value="XM_040839444.1"/>
</dbReference>
<dbReference type="Pfam" id="PF00187">
    <property type="entry name" value="Chitin_bind_1"/>
    <property type="match status" value="1"/>
</dbReference>
<keyword evidence="15" id="KW-1185">Reference proteome</keyword>
<dbReference type="SUPFAM" id="SSF57016">
    <property type="entry name" value="Plant lectins/antimicrobial peptides"/>
    <property type="match status" value="1"/>
</dbReference>
<dbReference type="GO" id="GO:0008061">
    <property type="term" value="F:chitin binding"/>
    <property type="evidence" value="ECO:0007669"/>
    <property type="project" value="UniProtKB-KW"/>
</dbReference>
<dbReference type="GO" id="GO:0006032">
    <property type="term" value="P:chitin catabolic process"/>
    <property type="evidence" value="ECO:0007669"/>
    <property type="project" value="UniProtKB-KW"/>
</dbReference>
<keyword evidence="10" id="KW-0624">Polysaccharide degradation</keyword>
<dbReference type="Proteomes" id="UP000184383">
    <property type="component" value="Unassembled WGS sequence"/>
</dbReference>
<dbReference type="PANTHER" id="PTHR47700:SF2">
    <property type="entry name" value="CHITINASE"/>
    <property type="match status" value="1"/>
</dbReference>
<dbReference type="Gene3D" id="3.10.350.10">
    <property type="entry name" value="LysM domain"/>
    <property type="match status" value="2"/>
</dbReference>
<dbReference type="PROSITE" id="PS00026">
    <property type="entry name" value="CHIT_BIND_I_1"/>
    <property type="match status" value="1"/>
</dbReference>
<dbReference type="SMART" id="SM00270">
    <property type="entry name" value="ChtBD1"/>
    <property type="match status" value="1"/>
</dbReference>
<dbReference type="InterPro" id="IPR036861">
    <property type="entry name" value="Endochitinase-like_sf"/>
</dbReference>
<dbReference type="CDD" id="cd02878">
    <property type="entry name" value="GH18_zymocin_alpha"/>
    <property type="match status" value="1"/>
</dbReference>
<dbReference type="InterPro" id="IPR053214">
    <property type="entry name" value="LysM12-like"/>
</dbReference>
<dbReference type="SMART" id="SM00636">
    <property type="entry name" value="Glyco_18"/>
    <property type="match status" value="1"/>
</dbReference>
<dbReference type="PROSITE" id="PS51782">
    <property type="entry name" value="LYSM"/>
    <property type="match status" value="2"/>
</dbReference>
<dbReference type="InterPro" id="IPR018371">
    <property type="entry name" value="Chitin-binding_1_CS"/>
</dbReference>
<protein>
    <recommendedName>
        <fullName evidence="3">chitinase</fullName>
        <ecNumber evidence="3">3.2.1.14</ecNumber>
    </recommendedName>
</protein>
<evidence type="ECO:0000256" key="5">
    <source>
        <dbReference type="ARBA" id="ARBA00022801"/>
    </source>
</evidence>
<evidence type="ECO:0000259" key="12">
    <source>
        <dbReference type="PROSITE" id="PS51782"/>
    </source>
</evidence>
<evidence type="ECO:0000256" key="6">
    <source>
        <dbReference type="ARBA" id="ARBA00023024"/>
    </source>
</evidence>
<dbReference type="OrthoDB" id="73875at2759"/>
<evidence type="ECO:0000256" key="10">
    <source>
        <dbReference type="ARBA" id="ARBA00023326"/>
    </source>
</evidence>
<evidence type="ECO:0000259" key="13">
    <source>
        <dbReference type="PROSITE" id="PS51910"/>
    </source>
</evidence>
<keyword evidence="7" id="KW-0843">Virulence</keyword>
<dbReference type="PANTHER" id="PTHR47700">
    <property type="entry name" value="V CHITINASE, PUTATIVE (AFU_ORTHOLOGUE AFUA_6G13720)-RELATED"/>
    <property type="match status" value="1"/>
</dbReference>
<evidence type="ECO:0000256" key="11">
    <source>
        <dbReference type="RuleBase" id="RU000489"/>
    </source>
</evidence>
<dbReference type="Pfam" id="PF00704">
    <property type="entry name" value="Glyco_hydro_18"/>
    <property type="match status" value="1"/>
</dbReference>
<feature type="domain" description="LysM" evidence="12">
    <location>
        <begin position="191"/>
        <end position="239"/>
    </location>
</feature>
<dbReference type="PROSITE" id="PS51910">
    <property type="entry name" value="GH18_2"/>
    <property type="match status" value="1"/>
</dbReference>
<evidence type="ECO:0000256" key="4">
    <source>
        <dbReference type="ARBA" id="ARBA00022669"/>
    </source>
</evidence>
<dbReference type="InterPro" id="IPR017853">
    <property type="entry name" value="GH"/>
</dbReference>
<keyword evidence="4" id="KW-0147">Chitin-binding</keyword>
<evidence type="ECO:0000256" key="8">
    <source>
        <dbReference type="ARBA" id="ARBA00023277"/>
    </source>
</evidence>
<keyword evidence="9 11" id="KW-0326">Glycosidase</keyword>
<name>A0A1L9RMX6_ASPWE</name>
<feature type="domain" description="LysM" evidence="12">
    <location>
        <begin position="127"/>
        <end position="172"/>
    </location>
</feature>
<dbReference type="PROSITE" id="PS01095">
    <property type="entry name" value="GH18_1"/>
    <property type="match status" value="1"/>
</dbReference>
<evidence type="ECO:0000256" key="3">
    <source>
        <dbReference type="ARBA" id="ARBA00012729"/>
    </source>
</evidence>
<evidence type="ECO:0000313" key="15">
    <source>
        <dbReference type="Proteomes" id="UP000184383"/>
    </source>
</evidence>
<comment type="similarity">
    <text evidence="2">Belongs to the glycosyl hydrolase 18 family. Chitinase class V subfamily.</text>
</comment>
<keyword evidence="5 11" id="KW-0378">Hydrolase</keyword>
<dbReference type="GeneID" id="63755292"/>
<dbReference type="Gene3D" id="3.20.20.80">
    <property type="entry name" value="Glycosidases"/>
    <property type="match status" value="1"/>
</dbReference>
<dbReference type="GO" id="GO:0008843">
    <property type="term" value="F:endochitinase activity"/>
    <property type="evidence" value="ECO:0007669"/>
    <property type="project" value="UniProtKB-EC"/>
</dbReference>
<dbReference type="InterPro" id="IPR001002">
    <property type="entry name" value="Chitin-bd_1"/>
</dbReference>
<evidence type="ECO:0000256" key="9">
    <source>
        <dbReference type="ARBA" id="ARBA00023295"/>
    </source>
</evidence>
<dbReference type="AlphaFoldDB" id="A0A1L9RMX6"/>
<keyword evidence="6" id="KW-0146">Chitin degradation</keyword>
<reference evidence="15" key="1">
    <citation type="journal article" date="2017" name="Genome Biol.">
        <title>Comparative genomics reveals high biological diversity and specific adaptations in the industrially and medically important fungal genus Aspergillus.</title>
        <authorList>
            <person name="de Vries R.P."/>
            <person name="Riley R."/>
            <person name="Wiebenga A."/>
            <person name="Aguilar-Osorio G."/>
            <person name="Amillis S."/>
            <person name="Uchima C.A."/>
            <person name="Anderluh G."/>
            <person name="Asadollahi M."/>
            <person name="Askin M."/>
            <person name="Barry K."/>
            <person name="Battaglia E."/>
            <person name="Bayram O."/>
            <person name="Benocci T."/>
            <person name="Braus-Stromeyer S.A."/>
            <person name="Caldana C."/>
            <person name="Canovas D."/>
            <person name="Cerqueira G.C."/>
            <person name="Chen F."/>
            <person name="Chen W."/>
            <person name="Choi C."/>
            <person name="Clum A."/>
            <person name="Dos Santos R.A."/>
            <person name="Damasio A.R."/>
            <person name="Diallinas G."/>
            <person name="Emri T."/>
            <person name="Fekete E."/>
            <person name="Flipphi M."/>
            <person name="Freyberg S."/>
            <person name="Gallo A."/>
            <person name="Gournas C."/>
            <person name="Habgood R."/>
            <person name="Hainaut M."/>
            <person name="Harispe M.L."/>
            <person name="Henrissat B."/>
            <person name="Hilden K.S."/>
            <person name="Hope R."/>
            <person name="Hossain A."/>
            <person name="Karabika E."/>
            <person name="Karaffa L."/>
            <person name="Karanyi Z."/>
            <person name="Krasevec N."/>
            <person name="Kuo A."/>
            <person name="Kusch H."/>
            <person name="LaButti K."/>
            <person name="Lagendijk E.L."/>
            <person name="Lapidus A."/>
            <person name="Levasseur A."/>
            <person name="Lindquist E."/>
            <person name="Lipzen A."/>
            <person name="Logrieco A.F."/>
            <person name="MacCabe A."/>
            <person name="Maekelae M.R."/>
            <person name="Malavazi I."/>
            <person name="Melin P."/>
            <person name="Meyer V."/>
            <person name="Mielnichuk N."/>
            <person name="Miskei M."/>
            <person name="Molnar A.P."/>
            <person name="Mule G."/>
            <person name="Ngan C.Y."/>
            <person name="Orejas M."/>
            <person name="Orosz E."/>
            <person name="Ouedraogo J.P."/>
            <person name="Overkamp K.M."/>
            <person name="Park H.-S."/>
            <person name="Perrone G."/>
            <person name="Piumi F."/>
            <person name="Punt P.J."/>
            <person name="Ram A.F."/>
            <person name="Ramon A."/>
            <person name="Rauscher S."/>
            <person name="Record E."/>
            <person name="Riano-Pachon D.M."/>
            <person name="Robert V."/>
            <person name="Roehrig J."/>
            <person name="Ruller R."/>
            <person name="Salamov A."/>
            <person name="Salih N.S."/>
            <person name="Samson R.A."/>
            <person name="Sandor E."/>
            <person name="Sanguinetti M."/>
            <person name="Schuetze T."/>
            <person name="Sepcic K."/>
            <person name="Shelest E."/>
            <person name="Sherlock G."/>
            <person name="Sophianopoulou V."/>
            <person name="Squina F.M."/>
            <person name="Sun H."/>
            <person name="Susca A."/>
            <person name="Todd R.B."/>
            <person name="Tsang A."/>
            <person name="Unkles S.E."/>
            <person name="van de Wiele N."/>
            <person name="van Rossen-Uffink D."/>
            <person name="Oliveira J.V."/>
            <person name="Vesth T.C."/>
            <person name="Visser J."/>
            <person name="Yu J.-H."/>
            <person name="Zhou M."/>
            <person name="Andersen M.R."/>
            <person name="Archer D.B."/>
            <person name="Baker S.E."/>
            <person name="Benoit I."/>
            <person name="Brakhage A.A."/>
            <person name="Braus G.H."/>
            <person name="Fischer R."/>
            <person name="Frisvad J.C."/>
            <person name="Goldman G.H."/>
            <person name="Houbraken J."/>
            <person name="Oakley B."/>
            <person name="Pocsi I."/>
            <person name="Scazzocchio C."/>
            <person name="Seiboth B."/>
            <person name="vanKuyk P.A."/>
            <person name="Wortman J."/>
            <person name="Dyer P.S."/>
            <person name="Grigoriev I.V."/>
        </authorList>
    </citation>
    <scope>NUCLEOTIDE SEQUENCE [LARGE SCALE GENOMIC DNA]</scope>
    <source>
        <strain evidence="15">DTO 134E9</strain>
    </source>
</reference>
<dbReference type="InterPro" id="IPR001579">
    <property type="entry name" value="Glyco_hydro_18_chit_AS"/>
</dbReference>
<dbReference type="SUPFAM" id="SSF54556">
    <property type="entry name" value="Chitinase insertion domain"/>
    <property type="match status" value="1"/>
</dbReference>
<dbReference type="InterPro" id="IPR018392">
    <property type="entry name" value="LysM"/>
</dbReference>
<proteinExistence type="inferred from homology"/>
<dbReference type="Gene3D" id="3.30.60.10">
    <property type="entry name" value="Endochitinase-like"/>
    <property type="match status" value="1"/>
</dbReference>
<dbReference type="Gene3D" id="3.10.50.10">
    <property type="match status" value="1"/>
</dbReference>
<dbReference type="VEuPathDB" id="FungiDB:ASPWEDRAFT_741488"/>
<sequence>MASDSTEGRVKEANMMTRSEITKSIEDKGGVVISKMQKGSQVFQTCDADATNAQTVGIYAVDSVDKLSDVQEAVKAWVNGDCVDIKQSRKQGDVELGILVSSIKAKRGLHSALSLVTDTLIPRADCKIIQVSSGDSCGSLASRCGISGDDFSKYNSESRFCASLKPKQYACCSAGSLPDMTPEPQADGTCAVHEVQPDDGCNDIAGQNSLTKEQINTFNKGTWGWSGCDRLQPGTKAPSGSFTGFDLAKLNQCPLKACCSGWGFCGTTDNFCTESPADTGAPGAIKNGTQGCISNCGTEVVGNEERPEEFKKVTYFEAFNVQRECLTMDVTELADQTDHTHVHFAFAGPNEDFGITFKDGVKKQFDKFVKMKASFKKILSFGGWAESTDEGTFQRYRDAVKPGNREKFIANVIPLIEENNLDGIDFDWEYPGATDIPGVPAGGGDETSNYLDFLKLIEKKLDGKSLSIALPASYWYLKSFPVEMMAHHLSYFIYMTYDLHGQWDYGNSYANPGCKAANCLRSHVNKTETEGTLAMITKAGVPASKILVGISSYGRGFGMKNATCTGPMCKFTGSFSNSTAEIGECTDTAGYISNAELNDINDFADQGMPGYKARKWHDDKSDSDIMVYGTEGEITTWVAYMSDETKKKRIEWIRDLNFGGTTDWAADLQDWSDGPGVRTSSISPDLSSNVDSIPANCRGQAILNVLLGHLDDAITHYNKASKGYDDKFMFYVEWVKDSIDSSLEKFMIRDGRNGPCTEANFKTGDLPPTNQGPRSLRYKMRDEDGFYNALSAQYGIEKDWVEWQKEHIIVEPCICMQQGMCPECNTNSLVYYNYPRRLSDASKIDVKNPKEIVNKAIPKTDELASVMIETYMEMRFGTLDADDSDVVTALSMPVFMLEDAAVQIENIKEIGEKEKETKKHELIIGILSIVFAVIPFAGEAAAAAVGGVAAISRTALIIGEAGNAAISIADIVKNPESAPFAILNILGSAAGIRAKGPRKAFGEAADARKALSADKMKLFGEAFQHKDSLVQGIIKKCSI</sequence>